<reference evidence="1 2" key="1">
    <citation type="journal article" date="2009" name="Stand. Genomic Sci.">
        <title>Complete genome sequence of Desulfotomaculum acetoxidans type strain (5575).</title>
        <authorList>
            <person name="Spring S."/>
            <person name="Lapidus A."/>
            <person name="Schroder M."/>
            <person name="Gleim D."/>
            <person name="Sims D."/>
            <person name="Meincke L."/>
            <person name="Glavina Del Rio T."/>
            <person name="Tice H."/>
            <person name="Copeland A."/>
            <person name="Cheng J.F."/>
            <person name="Lucas S."/>
            <person name="Chen F."/>
            <person name="Nolan M."/>
            <person name="Bruce D."/>
            <person name="Goodwin L."/>
            <person name="Pitluck S."/>
            <person name="Ivanova N."/>
            <person name="Mavromatis K."/>
            <person name="Mikhailova N."/>
            <person name="Pati A."/>
            <person name="Chen A."/>
            <person name="Palaniappan K."/>
            <person name="Land M."/>
            <person name="Hauser L."/>
            <person name="Chang Y.J."/>
            <person name="Jeffries C.D."/>
            <person name="Chain P."/>
            <person name="Saunders E."/>
            <person name="Brettin T."/>
            <person name="Detter J.C."/>
            <person name="Goker M."/>
            <person name="Bristow J."/>
            <person name="Eisen J.A."/>
            <person name="Markowitz V."/>
            <person name="Hugenholtz P."/>
            <person name="Kyrpides N.C."/>
            <person name="Klenk H.P."/>
            <person name="Han C."/>
        </authorList>
    </citation>
    <scope>NUCLEOTIDE SEQUENCE [LARGE SCALE GENOMIC DNA]</scope>
    <source>
        <strain evidence="2">ATCC 49208 / DSM 771 / VKM B-1644</strain>
    </source>
</reference>
<dbReference type="KEGG" id="dae:Dtox_2081"/>
<organism evidence="1 2">
    <name type="scientific">Desulfofarcimen acetoxidans (strain ATCC 49208 / DSM 771 / KCTC 5769 / VKM B-1644 / 5575)</name>
    <name type="common">Desulfotomaculum acetoxidans</name>
    <dbReference type="NCBI Taxonomy" id="485916"/>
    <lineage>
        <taxon>Bacteria</taxon>
        <taxon>Bacillati</taxon>
        <taxon>Bacillota</taxon>
        <taxon>Clostridia</taxon>
        <taxon>Eubacteriales</taxon>
        <taxon>Peptococcaceae</taxon>
        <taxon>Desulfofarcimen</taxon>
    </lineage>
</organism>
<dbReference type="EMBL" id="CP001720">
    <property type="protein sequence ID" value="ACV62910.1"/>
    <property type="molecule type" value="Genomic_DNA"/>
</dbReference>
<proteinExistence type="predicted"/>
<dbReference type="Proteomes" id="UP000002217">
    <property type="component" value="Chromosome"/>
</dbReference>
<gene>
    <name evidence="1" type="ordered locus">Dtox_2081</name>
</gene>
<sequence>MSERMGVLFDVKNGKVRVIRRSGLPFVVKGKD</sequence>
<accession>C8VZ00</accession>
<name>C8VZ00_DESAS</name>
<dbReference type="STRING" id="485916.Dtox_2081"/>
<evidence type="ECO:0000313" key="2">
    <source>
        <dbReference type="Proteomes" id="UP000002217"/>
    </source>
</evidence>
<evidence type="ECO:0000313" key="1">
    <source>
        <dbReference type="EMBL" id="ACV62910.1"/>
    </source>
</evidence>
<dbReference type="HOGENOM" id="CLU_3389090_0_0_9"/>
<dbReference type="AlphaFoldDB" id="C8VZ00"/>
<protein>
    <submittedName>
        <fullName evidence="1">Uncharacterized protein</fullName>
    </submittedName>
</protein>
<keyword evidence="2" id="KW-1185">Reference proteome</keyword>